<dbReference type="InterPro" id="IPR036249">
    <property type="entry name" value="Thioredoxin-like_sf"/>
</dbReference>
<dbReference type="PANTHER" id="PTHR44051:SF8">
    <property type="entry name" value="GLUTATHIONE S-TRANSFERASE GSTA"/>
    <property type="match status" value="1"/>
</dbReference>
<dbReference type="SUPFAM" id="SSF52833">
    <property type="entry name" value="Thioredoxin-like"/>
    <property type="match status" value="1"/>
</dbReference>
<dbReference type="InterPro" id="IPR036282">
    <property type="entry name" value="Glutathione-S-Trfase_C_sf"/>
</dbReference>
<dbReference type="OrthoDB" id="249703at2759"/>
<feature type="domain" description="GST C-terminal" evidence="3">
    <location>
        <begin position="93"/>
        <end position="219"/>
    </location>
</feature>
<sequence>MKLISATPSPYARKVRICLAEKGIPCELVTEVPWNSTTQTPKYNPLEKLPVLIVAPGEAGNDEEVAVYESHFIIDWLEAKFGAPKYPAMLSSDLDERLTAQQVQVVADGICDALVIRFFERMRPEDEQSKEWVARQMRKVDGGMKWLAGKVASGERYMVAGRFGVADIATGAVCGYLDVRFAEYPWRTTYPALASYIDGLNARQSFAETIPSPQKITDKVV</sequence>
<keyword evidence="5" id="KW-1185">Reference proteome</keyword>
<dbReference type="SUPFAM" id="SSF47616">
    <property type="entry name" value="GST C-terminal domain-like"/>
    <property type="match status" value="1"/>
</dbReference>
<comment type="similarity">
    <text evidence="1">Belongs to the GST superfamily.</text>
</comment>
<dbReference type="EMBL" id="VIBQ01000012">
    <property type="protein sequence ID" value="KAB8343077.1"/>
    <property type="molecule type" value="Genomic_DNA"/>
</dbReference>
<evidence type="ECO:0000259" key="2">
    <source>
        <dbReference type="PROSITE" id="PS50404"/>
    </source>
</evidence>
<dbReference type="Proteomes" id="UP000327013">
    <property type="component" value="Unassembled WGS sequence"/>
</dbReference>
<comment type="caution">
    <text evidence="4">The sequence shown here is derived from an EMBL/GenBank/DDBJ whole genome shotgun (WGS) entry which is preliminary data.</text>
</comment>
<dbReference type="PANTHER" id="PTHR44051">
    <property type="entry name" value="GLUTATHIONE S-TRANSFERASE-RELATED"/>
    <property type="match status" value="1"/>
</dbReference>
<dbReference type="Gene3D" id="3.40.30.10">
    <property type="entry name" value="Glutaredoxin"/>
    <property type="match status" value="1"/>
</dbReference>
<feature type="domain" description="GST N-terminal" evidence="2">
    <location>
        <begin position="1"/>
        <end position="85"/>
    </location>
</feature>
<dbReference type="InterPro" id="IPR040079">
    <property type="entry name" value="Glutathione_S-Trfase"/>
</dbReference>
<protein>
    <recommendedName>
        <fullName evidence="6">Glutathione S-transferase</fullName>
    </recommendedName>
</protein>
<evidence type="ECO:0000313" key="4">
    <source>
        <dbReference type="EMBL" id="KAB8343077.1"/>
    </source>
</evidence>
<evidence type="ECO:0000313" key="5">
    <source>
        <dbReference type="Proteomes" id="UP000327013"/>
    </source>
</evidence>
<evidence type="ECO:0000259" key="3">
    <source>
        <dbReference type="PROSITE" id="PS50405"/>
    </source>
</evidence>
<dbReference type="Pfam" id="PF13417">
    <property type="entry name" value="GST_N_3"/>
    <property type="match status" value="1"/>
</dbReference>
<name>A0A5N6KSX7_9ROSI</name>
<dbReference type="Pfam" id="PF13410">
    <property type="entry name" value="GST_C_2"/>
    <property type="match status" value="1"/>
</dbReference>
<dbReference type="InterPro" id="IPR004045">
    <property type="entry name" value="Glutathione_S-Trfase_N"/>
</dbReference>
<dbReference type="PROSITE" id="PS50404">
    <property type="entry name" value="GST_NTER"/>
    <property type="match status" value="1"/>
</dbReference>
<evidence type="ECO:0000256" key="1">
    <source>
        <dbReference type="ARBA" id="ARBA00007409"/>
    </source>
</evidence>
<dbReference type="Gene3D" id="1.20.1050.10">
    <property type="match status" value="1"/>
</dbReference>
<evidence type="ECO:0008006" key="6">
    <source>
        <dbReference type="Google" id="ProtNLM"/>
    </source>
</evidence>
<dbReference type="PROSITE" id="PS50405">
    <property type="entry name" value="GST_CTER"/>
    <property type="match status" value="1"/>
</dbReference>
<accession>A0A5N6KSX7</accession>
<dbReference type="InterPro" id="IPR010987">
    <property type="entry name" value="Glutathione-S-Trfase_C-like"/>
</dbReference>
<dbReference type="CDD" id="cd03205">
    <property type="entry name" value="GST_C_6"/>
    <property type="match status" value="1"/>
</dbReference>
<dbReference type="SFLD" id="SFLDS00019">
    <property type="entry name" value="Glutathione_Transferase_(cytos"/>
    <property type="match status" value="1"/>
</dbReference>
<reference evidence="4 5" key="1">
    <citation type="submission" date="2019-06" db="EMBL/GenBank/DDBJ databases">
        <title>A chromosomal-level reference genome of Carpinus fangiana (Coryloideae, Betulaceae).</title>
        <authorList>
            <person name="Yang X."/>
            <person name="Wang Z."/>
            <person name="Zhang L."/>
            <person name="Hao G."/>
            <person name="Liu J."/>
            <person name="Yang Y."/>
        </authorList>
    </citation>
    <scope>NUCLEOTIDE SEQUENCE [LARGE SCALE GENOMIC DNA]</scope>
    <source>
        <strain evidence="4">Cfa_2016G</strain>
        <tissue evidence="4">Leaf</tissue>
    </source>
</reference>
<proteinExistence type="inferred from homology"/>
<organism evidence="4 5">
    <name type="scientific">Carpinus fangiana</name>
    <dbReference type="NCBI Taxonomy" id="176857"/>
    <lineage>
        <taxon>Eukaryota</taxon>
        <taxon>Viridiplantae</taxon>
        <taxon>Streptophyta</taxon>
        <taxon>Embryophyta</taxon>
        <taxon>Tracheophyta</taxon>
        <taxon>Spermatophyta</taxon>
        <taxon>Magnoliopsida</taxon>
        <taxon>eudicotyledons</taxon>
        <taxon>Gunneridae</taxon>
        <taxon>Pentapetalae</taxon>
        <taxon>rosids</taxon>
        <taxon>fabids</taxon>
        <taxon>Fagales</taxon>
        <taxon>Betulaceae</taxon>
        <taxon>Carpinus</taxon>
    </lineage>
</organism>
<gene>
    <name evidence="4" type="ORF">FH972_022671</name>
</gene>
<dbReference type="AlphaFoldDB" id="A0A5N6KSX7"/>